<evidence type="ECO:0000313" key="3">
    <source>
        <dbReference type="Proteomes" id="UP000183982"/>
    </source>
</evidence>
<gene>
    <name evidence="2" type="ORF">SAMN05444000_103185</name>
</gene>
<dbReference type="Proteomes" id="UP000183982">
    <property type="component" value="Unassembled WGS sequence"/>
</dbReference>
<evidence type="ECO:0000256" key="1">
    <source>
        <dbReference type="SAM" id="Phobius"/>
    </source>
</evidence>
<dbReference type="STRING" id="1470563.SAMN05444000_103185"/>
<dbReference type="OrthoDB" id="7855854at2"/>
<name>A0A1M6EEG8_9RHOB</name>
<sequence length="164" mass="17650">MAVATQSLSISADRTAHGFAKGHSVPVKAASVLFGFAFIWAGAGIWLVPGMGLEPSVLLTKMFLSVMMVTAGVGMTQIATEKPRSELHFDASHRQVHLVESLPRGRSHVVKSLNYEDIARVSVTDSELVMLNDQSKILVELPLDGAHARLDAIAQLRSQSLYAA</sequence>
<keyword evidence="3" id="KW-1185">Reference proteome</keyword>
<reference evidence="3" key="1">
    <citation type="submission" date="2016-11" db="EMBL/GenBank/DDBJ databases">
        <authorList>
            <person name="Varghese N."/>
            <person name="Submissions S."/>
        </authorList>
    </citation>
    <scope>NUCLEOTIDE SEQUENCE [LARGE SCALE GENOMIC DNA]</scope>
    <source>
        <strain evidence="3">DSM 100564</strain>
    </source>
</reference>
<dbReference type="AlphaFoldDB" id="A0A1M6EEG8"/>
<dbReference type="EMBL" id="FQZQ01000003">
    <property type="protein sequence ID" value="SHI83698.1"/>
    <property type="molecule type" value="Genomic_DNA"/>
</dbReference>
<organism evidence="2 3">
    <name type="scientific">Shimia gijangensis</name>
    <dbReference type="NCBI Taxonomy" id="1470563"/>
    <lineage>
        <taxon>Bacteria</taxon>
        <taxon>Pseudomonadati</taxon>
        <taxon>Pseudomonadota</taxon>
        <taxon>Alphaproteobacteria</taxon>
        <taxon>Rhodobacterales</taxon>
        <taxon>Roseobacteraceae</taxon>
    </lineage>
</organism>
<keyword evidence="1" id="KW-1133">Transmembrane helix</keyword>
<keyword evidence="1" id="KW-0472">Membrane</keyword>
<keyword evidence="1" id="KW-0812">Transmembrane</keyword>
<evidence type="ECO:0000313" key="2">
    <source>
        <dbReference type="EMBL" id="SHI83698.1"/>
    </source>
</evidence>
<proteinExistence type="predicted"/>
<feature type="transmembrane region" description="Helical" evidence="1">
    <location>
        <begin position="29"/>
        <end position="48"/>
    </location>
</feature>
<accession>A0A1M6EEG8</accession>
<dbReference type="RefSeq" id="WP_073249616.1">
    <property type="nucleotide sequence ID" value="NZ_FQZQ01000003.1"/>
</dbReference>
<protein>
    <submittedName>
        <fullName evidence="2">Uncharacterized protein</fullName>
    </submittedName>
</protein>